<accession>A0A6P1E1W4</accession>
<dbReference type="GO" id="GO:0008360">
    <property type="term" value="P:regulation of cell shape"/>
    <property type="evidence" value="ECO:0007669"/>
    <property type="project" value="UniProtKB-KW"/>
</dbReference>
<evidence type="ECO:0000313" key="12">
    <source>
        <dbReference type="Proteomes" id="UP000465035"/>
    </source>
</evidence>
<feature type="active site" description="Acyl-ester intermediate" evidence="7">
    <location>
        <position position="84"/>
    </location>
</feature>
<dbReference type="PRINTS" id="PR00725">
    <property type="entry name" value="DADACBPTASE1"/>
</dbReference>
<evidence type="ECO:0000256" key="2">
    <source>
        <dbReference type="ARBA" id="ARBA00022729"/>
    </source>
</evidence>
<keyword evidence="4" id="KW-0133">Cell shape</keyword>
<dbReference type="PANTHER" id="PTHR21581">
    <property type="entry name" value="D-ALANYL-D-ALANINE CARBOXYPEPTIDASE"/>
    <property type="match status" value="1"/>
</dbReference>
<evidence type="ECO:0000256" key="1">
    <source>
        <dbReference type="ARBA" id="ARBA00007164"/>
    </source>
</evidence>
<keyword evidence="11" id="KW-0121">Carboxypeptidase</keyword>
<feature type="domain" description="Peptidase S11 D-alanyl-D-alanine carboxypeptidase A N-terminal" evidence="10">
    <location>
        <begin position="50"/>
        <end position="302"/>
    </location>
</feature>
<feature type="active site" description="Proton acceptor" evidence="7">
    <location>
        <position position="87"/>
    </location>
</feature>
<comment type="similarity">
    <text evidence="1 9">Belongs to the peptidase S11 family.</text>
</comment>
<dbReference type="GO" id="GO:0009252">
    <property type="term" value="P:peptidoglycan biosynthetic process"/>
    <property type="evidence" value="ECO:0007669"/>
    <property type="project" value="UniProtKB-KW"/>
</dbReference>
<evidence type="ECO:0000256" key="7">
    <source>
        <dbReference type="PIRSR" id="PIRSR618044-1"/>
    </source>
</evidence>
<keyword evidence="5" id="KW-0573">Peptidoglycan synthesis</keyword>
<keyword evidence="6" id="KW-0961">Cell wall biogenesis/degradation</keyword>
<dbReference type="GO" id="GO:0006508">
    <property type="term" value="P:proteolysis"/>
    <property type="evidence" value="ECO:0007669"/>
    <property type="project" value="InterPro"/>
</dbReference>
<feature type="binding site" evidence="8">
    <location>
        <position position="272"/>
    </location>
    <ligand>
        <name>substrate</name>
    </ligand>
</feature>
<evidence type="ECO:0000256" key="4">
    <source>
        <dbReference type="ARBA" id="ARBA00022960"/>
    </source>
</evidence>
<dbReference type="SUPFAM" id="SSF56601">
    <property type="entry name" value="beta-lactamase/transpeptidase-like"/>
    <property type="match status" value="1"/>
</dbReference>
<organism evidence="11 12">
    <name type="scientific">Lentilactobacillus hilgardii</name>
    <name type="common">Lactobacillus hilgardii</name>
    <dbReference type="NCBI Taxonomy" id="1588"/>
    <lineage>
        <taxon>Bacteria</taxon>
        <taxon>Bacillati</taxon>
        <taxon>Bacillota</taxon>
        <taxon>Bacilli</taxon>
        <taxon>Lactobacillales</taxon>
        <taxon>Lactobacillaceae</taxon>
        <taxon>Lentilactobacillus</taxon>
    </lineage>
</organism>
<dbReference type="RefSeq" id="WP_003551919.1">
    <property type="nucleotide sequence ID" value="NZ_CABKOL010000106.1"/>
</dbReference>
<dbReference type="Proteomes" id="UP000465035">
    <property type="component" value="Chromosome"/>
</dbReference>
<protein>
    <submittedName>
        <fullName evidence="11">D-alanyl-D-alanine carboxypeptidase</fullName>
    </submittedName>
</protein>
<feature type="active site" evidence="7">
    <location>
        <position position="148"/>
    </location>
</feature>
<keyword evidence="2" id="KW-0732">Signal</keyword>
<dbReference type="InterPro" id="IPR001967">
    <property type="entry name" value="Peptidase_S11_N"/>
</dbReference>
<name>A0A6P1E1W4_LENHI</name>
<evidence type="ECO:0000256" key="6">
    <source>
        <dbReference type="ARBA" id="ARBA00023316"/>
    </source>
</evidence>
<keyword evidence="3" id="KW-0378">Hydrolase</keyword>
<dbReference type="Gene3D" id="3.40.710.10">
    <property type="entry name" value="DD-peptidase/beta-lactamase superfamily"/>
    <property type="match status" value="1"/>
</dbReference>
<keyword evidence="11" id="KW-0645">Protease</keyword>
<dbReference type="PANTHER" id="PTHR21581:SF11">
    <property type="entry name" value="D-ALANYL-D-ALANINE CARBOXYPEPTIDASE DACA"/>
    <property type="match status" value="1"/>
</dbReference>
<dbReference type="AlphaFoldDB" id="A0A6P1E1W4"/>
<evidence type="ECO:0000259" key="10">
    <source>
        <dbReference type="Pfam" id="PF00768"/>
    </source>
</evidence>
<dbReference type="InterPro" id="IPR012338">
    <property type="entry name" value="Beta-lactam/transpept-like"/>
</dbReference>
<evidence type="ECO:0000256" key="9">
    <source>
        <dbReference type="RuleBase" id="RU004016"/>
    </source>
</evidence>
<proteinExistence type="inferred from homology"/>
<reference evidence="11 12" key="1">
    <citation type="submission" date="2019-12" db="EMBL/GenBank/DDBJ databases">
        <title>Lactobacillus hilgardii FLUB.</title>
        <authorList>
            <person name="Gustaw K."/>
        </authorList>
    </citation>
    <scope>NUCLEOTIDE SEQUENCE [LARGE SCALE GENOMIC DNA]</scope>
    <source>
        <strain evidence="11 12">FLUB</strain>
    </source>
</reference>
<sequence length="442" mass="48786">MIIQIKKLMEVTFIVRGTSRLTKLMAVILVLTCVIAALVPSATAQAKSKKLKYKFEAKEIYVMDAKSGQMLYQKNSDQRRPIASLSKLMTLYLTKKAIDQHQLSWNQKVPVSKPLIKMSKSYELGTFKIKRSKQYTVKQLYQAALIASSNSSAIALGELVAGGSNTKFINLMNRQAQKWGIDAHFVSSSGLDNTDLTTYKLQVPGTGKKAQNMVSAKAISTVAAKVLGEFPSITKWSRKPSMKVGNQVLVNSNRLLKGDAFYKKSEHVDGLKTGFTDTAGLCLTVSFWHKGRHLIATIIDSNTIFSSMEKLVRAIEKNYTTETHLIHQNIFTIGNRKVSASPQDSRATIWKTESSKPSISDSYEPTTQKLPVKKGSTVGNVLVKVGNSTATVPMLATQSVRAPKTIVKETVKHRSLFSKIGDFLGNLISGLARVVNQIFKHL</sequence>
<evidence type="ECO:0000256" key="5">
    <source>
        <dbReference type="ARBA" id="ARBA00022984"/>
    </source>
</evidence>
<evidence type="ECO:0000256" key="8">
    <source>
        <dbReference type="PIRSR" id="PIRSR618044-2"/>
    </source>
</evidence>
<dbReference type="EMBL" id="CP047121">
    <property type="protein sequence ID" value="QHB51127.1"/>
    <property type="molecule type" value="Genomic_DNA"/>
</dbReference>
<dbReference type="Pfam" id="PF00768">
    <property type="entry name" value="Peptidase_S11"/>
    <property type="match status" value="1"/>
</dbReference>
<dbReference type="GO" id="GO:0071555">
    <property type="term" value="P:cell wall organization"/>
    <property type="evidence" value="ECO:0007669"/>
    <property type="project" value="UniProtKB-KW"/>
</dbReference>
<evidence type="ECO:0000256" key="3">
    <source>
        <dbReference type="ARBA" id="ARBA00022801"/>
    </source>
</evidence>
<gene>
    <name evidence="11" type="ORF">GQR93_02255</name>
</gene>
<dbReference type="GeneID" id="69057179"/>
<evidence type="ECO:0000313" key="11">
    <source>
        <dbReference type="EMBL" id="QHB51127.1"/>
    </source>
</evidence>
<dbReference type="InterPro" id="IPR018044">
    <property type="entry name" value="Peptidase_S11"/>
</dbReference>
<dbReference type="GO" id="GO:0009002">
    <property type="term" value="F:serine-type D-Ala-D-Ala carboxypeptidase activity"/>
    <property type="evidence" value="ECO:0007669"/>
    <property type="project" value="InterPro"/>
</dbReference>